<dbReference type="Gene3D" id="3.20.20.70">
    <property type="entry name" value="Aldolase class I"/>
    <property type="match status" value="1"/>
</dbReference>
<dbReference type="NCBIfam" id="NF009239">
    <property type="entry name" value="PRK12595.1"/>
    <property type="match status" value="1"/>
</dbReference>
<sequence>MMFILKPNRDESKIVESIRSRSASYRVVDLYGRRIVIAWPDKLVEDVIDEDVELKIRSRYKFPLTSNEWREKTIFNIDGIEIGSRKIVIIAGPCAVENEEQMIEVARAVKRAGASLIRGGAFKPRTSPYTFQGLGLEGLNILKKVKDVVGIPIVSEVMDPRDVYTVSEYVDVLQIGARNAQNYPLLKEVGKSRKPVLLKRGFGMTVEEWLLSAEYILLEGNGQVVLCERGIRTFESTTRFTFDIAGMVVAKKTSHLPVAADPSHPSGKREYVEALTLAAVAAGADVVMVEVHPEPSKALSDSEQQLTVKEFENLMEGIKAVAQAIGRSI</sequence>
<dbReference type="InterPro" id="IPR013785">
    <property type="entry name" value="Aldolase_TIM"/>
</dbReference>
<protein>
    <submittedName>
        <fullName evidence="4">3-deoxy-7-phosphoheptulonate synthase</fullName>
        <ecNumber evidence="4">2.5.1.54</ecNumber>
    </submittedName>
</protein>
<organism evidence="4">
    <name type="scientific">Ignisphaera aggregans</name>
    <dbReference type="NCBI Taxonomy" id="334771"/>
    <lineage>
        <taxon>Archaea</taxon>
        <taxon>Thermoproteota</taxon>
        <taxon>Thermoprotei</taxon>
        <taxon>Desulfurococcales</taxon>
        <taxon>Desulfurococcaceae</taxon>
        <taxon>Ignisphaera</taxon>
    </lineage>
</organism>
<dbReference type="InterPro" id="IPR052899">
    <property type="entry name" value="Class-I_DAHP_synthase"/>
</dbReference>
<dbReference type="PANTHER" id="PTHR43018">
    <property type="entry name" value="PHOSPHO-2-DEHYDRO-3-DEOXYHEPTONATE ALDOLASE"/>
    <property type="match status" value="1"/>
</dbReference>
<dbReference type="InterPro" id="IPR006268">
    <property type="entry name" value="DAHP_syn_2"/>
</dbReference>
<dbReference type="InterPro" id="IPR006218">
    <property type="entry name" value="DAHP1/KDSA"/>
</dbReference>
<dbReference type="EMBL" id="DTDH01000091">
    <property type="protein sequence ID" value="HGT98398.1"/>
    <property type="molecule type" value="Genomic_DNA"/>
</dbReference>
<dbReference type="GO" id="GO:0016832">
    <property type="term" value="F:aldehyde-lyase activity"/>
    <property type="evidence" value="ECO:0007669"/>
    <property type="project" value="InterPro"/>
</dbReference>
<dbReference type="Pfam" id="PF00793">
    <property type="entry name" value="DAHP_synth_1"/>
    <property type="match status" value="1"/>
</dbReference>
<dbReference type="NCBIfam" id="NF006421">
    <property type="entry name" value="PRK08673.1"/>
    <property type="match status" value="1"/>
</dbReference>
<dbReference type="SUPFAM" id="SSF51569">
    <property type="entry name" value="Aldolase"/>
    <property type="match status" value="1"/>
</dbReference>
<evidence type="ECO:0000256" key="1">
    <source>
        <dbReference type="ARBA" id="ARBA00022679"/>
    </source>
</evidence>
<gene>
    <name evidence="4" type="primary">aroF</name>
    <name evidence="3" type="ORF">ENT99_03140</name>
    <name evidence="4" type="ORF">ENU64_03100</name>
</gene>
<proteinExistence type="predicted"/>
<dbReference type="PANTHER" id="PTHR43018:SF2">
    <property type="entry name" value="PHOSPHO-2-DEHYDRO-3-DEOXYHEPTONATE ALDOLASE"/>
    <property type="match status" value="1"/>
</dbReference>
<reference evidence="4" key="1">
    <citation type="journal article" date="2020" name="mSystems">
        <title>Genome- and Community-Level Interaction Insights into Carbon Utilization and Element Cycling Functions of Hydrothermarchaeota in Hydrothermal Sediment.</title>
        <authorList>
            <person name="Zhou Z."/>
            <person name="Liu Y."/>
            <person name="Xu W."/>
            <person name="Pan J."/>
            <person name="Luo Z.H."/>
            <person name="Li M."/>
        </authorList>
    </citation>
    <scope>NUCLEOTIDE SEQUENCE [LARGE SCALE GENOMIC DNA]</scope>
    <source>
        <strain evidence="3">SpSt-629</strain>
        <strain evidence="4">SpSt-688</strain>
    </source>
</reference>
<feature type="domain" description="DAHP synthetase I/KDSA" evidence="2">
    <location>
        <begin position="79"/>
        <end position="319"/>
    </location>
</feature>
<dbReference type="EMBL" id="DTAU01000053">
    <property type="protein sequence ID" value="HFQ78681.1"/>
    <property type="molecule type" value="Genomic_DNA"/>
</dbReference>
<evidence type="ECO:0000313" key="3">
    <source>
        <dbReference type="EMBL" id="HFQ78681.1"/>
    </source>
</evidence>
<dbReference type="EC" id="2.5.1.54" evidence="4"/>
<dbReference type="GO" id="GO:0009073">
    <property type="term" value="P:aromatic amino acid family biosynthetic process"/>
    <property type="evidence" value="ECO:0007669"/>
    <property type="project" value="InterPro"/>
</dbReference>
<comment type="caution">
    <text evidence="4">The sequence shown here is derived from an EMBL/GenBank/DDBJ whole genome shotgun (WGS) entry which is preliminary data.</text>
</comment>
<accession>A0A7J3MXX7</accession>
<keyword evidence="1 4" id="KW-0808">Transferase</keyword>
<dbReference type="AlphaFoldDB" id="A0A7J3MXX7"/>
<name>A0A7J3MXX7_9CREN</name>
<dbReference type="NCBIfam" id="TIGR01361">
    <property type="entry name" value="DAHP_synth_Bsub"/>
    <property type="match status" value="1"/>
</dbReference>
<evidence type="ECO:0000259" key="2">
    <source>
        <dbReference type="Pfam" id="PF00793"/>
    </source>
</evidence>
<evidence type="ECO:0000313" key="4">
    <source>
        <dbReference type="EMBL" id="HGT98398.1"/>
    </source>
</evidence>
<dbReference type="GO" id="GO:0003849">
    <property type="term" value="F:3-deoxy-7-phosphoheptulonate synthase activity"/>
    <property type="evidence" value="ECO:0007669"/>
    <property type="project" value="UniProtKB-EC"/>
</dbReference>